<accession>A0A2K1WWP0</accession>
<dbReference type="AlphaFoldDB" id="A0A2K1WWP0"/>
<organism evidence="1 2">
    <name type="scientific">Populus trichocarpa</name>
    <name type="common">Western balsam poplar</name>
    <name type="synonym">Populus balsamifera subsp. trichocarpa</name>
    <dbReference type="NCBI Taxonomy" id="3694"/>
    <lineage>
        <taxon>Eukaryota</taxon>
        <taxon>Viridiplantae</taxon>
        <taxon>Streptophyta</taxon>
        <taxon>Embryophyta</taxon>
        <taxon>Tracheophyta</taxon>
        <taxon>Spermatophyta</taxon>
        <taxon>Magnoliopsida</taxon>
        <taxon>eudicotyledons</taxon>
        <taxon>Gunneridae</taxon>
        <taxon>Pentapetalae</taxon>
        <taxon>rosids</taxon>
        <taxon>fabids</taxon>
        <taxon>Malpighiales</taxon>
        <taxon>Salicaceae</taxon>
        <taxon>Saliceae</taxon>
        <taxon>Populus</taxon>
    </lineage>
</organism>
<name>A0A2K1WWP0_POPTR</name>
<dbReference type="InParanoid" id="A0A2K1WWP0"/>
<keyword evidence="2" id="KW-1185">Reference proteome</keyword>
<gene>
    <name evidence="1" type="ORF">POPTR_018G063100</name>
</gene>
<dbReference type="Proteomes" id="UP000006729">
    <property type="component" value="Chromosome 18"/>
</dbReference>
<evidence type="ECO:0000313" key="2">
    <source>
        <dbReference type="Proteomes" id="UP000006729"/>
    </source>
</evidence>
<reference evidence="1 2" key="1">
    <citation type="journal article" date="2006" name="Science">
        <title>The genome of black cottonwood, Populus trichocarpa (Torr. &amp; Gray).</title>
        <authorList>
            <person name="Tuskan G.A."/>
            <person name="Difazio S."/>
            <person name="Jansson S."/>
            <person name="Bohlmann J."/>
            <person name="Grigoriev I."/>
            <person name="Hellsten U."/>
            <person name="Putnam N."/>
            <person name="Ralph S."/>
            <person name="Rombauts S."/>
            <person name="Salamov A."/>
            <person name="Schein J."/>
            <person name="Sterck L."/>
            <person name="Aerts A."/>
            <person name="Bhalerao R.R."/>
            <person name="Bhalerao R.P."/>
            <person name="Blaudez D."/>
            <person name="Boerjan W."/>
            <person name="Brun A."/>
            <person name="Brunner A."/>
            <person name="Busov V."/>
            <person name="Campbell M."/>
            <person name="Carlson J."/>
            <person name="Chalot M."/>
            <person name="Chapman J."/>
            <person name="Chen G.L."/>
            <person name="Cooper D."/>
            <person name="Coutinho P.M."/>
            <person name="Couturier J."/>
            <person name="Covert S."/>
            <person name="Cronk Q."/>
            <person name="Cunningham R."/>
            <person name="Davis J."/>
            <person name="Degroeve S."/>
            <person name="Dejardin A."/>
            <person name="Depamphilis C."/>
            <person name="Detter J."/>
            <person name="Dirks B."/>
            <person name="Dubchak I."/>
            <person name="Duplessis S."/>
            <person name="Ehlting J."/>
            <person name="Ellis B."/>
            <person name="Gendler K."/>
            <person name="Goodstein D."/>
            <person name="Gribskov M."/>
            <person name="Grimwood J."/>
            <person name="Groover A."/>
            <person name="Gunter L."/>
            <person name="Hamberger B."/>
            <person name="Heinze B."/>
            <person name="Helariutta Y."/>
            <person name="Henrissat B."/>
            <person name="Holligan D."/>
            <person name="Holt R."/>
            <person name="Huang W."/>
            <person name="Islam-Faridi N."/>
            <person name="Jones S."/>
            <person name="Jones-Rhoades M."/>
            <person name="Jorgensen R."/>
            <person name="Joshi C."/>
            <person name="Kangasjarvi J."/>
            <person name="Karlsson J."/>
            <person name="Kelleher C."/>
            <person name="Kirkpatrick R."/>
            <person name="Kirst M."/>
            <person name="Kohler A."/>
            <person name="Kalluri U."/>
            <person name="Larimer F."/>
            <person name="Leebens-Mack J."/>
            <person name="Leple J.C."/>
            <person name="Locascio P."/>
            <person name="Lou Y."/>
            <person name="Lucas S."/>
            <person name="Martin F."/>
            <person name="Montanini B."/>
            <person name="Napoli C."/>
            <person name="Nelson D.R."/>
            <person name="Nelson C."/>
            <person name="Nieminen K."/>
            <person name="Nilsson O."/>
            <person name="Pereda V."/>
            <person name="Peter G."/>
            <person name="Philippe R."/>
            <person name="Pilate G."/>
            <person name="Poliakov A."/>
            <person name="Razumovskaya J."/>
            <person name="Richardson P."/>
            <person name="Rinaldi C."/>
            <person name="Ritland K."/>
            <person name="Rouze P."/>
            <person name="Ryaboy D."/>
            <person name="Schmutz J."/>
            <person name="Schrader J."/>
            <person name="Segerman B."/>
            <person name="Shin H."/>
            <person name="Siddiqui A."/>
            <person name="Sterky F."/>
            <person name="Terry A."/>
            <person name="Tsai C.J."/>
            <person name="Uberbacher E."/>
            <person name="Unneberg P."/>
            <person name="Vahala J."/>
            <person name="Wall K."/>
            <person name="Wessler S."/>
            <person name="Yang G."/>
            <person name="Yin T."/>
            <person name="Douglas C."/>
            <person name="Marra M."/>
            <person name="Sandberg G."/>
            <person name="Van de Peer Y."/>
            <person name="Rokhsar D."/>
        </authorList>
    </citation>
    <scope>NUCLEOTIDE SEQUENCE [LARGE SCALE GENOMIC DNA]</scope>
    <source>
        <strain evidence="2">cv. Nisqually</strain>
    </source>
</reference>
<protein>
    <submittedName>
        <fullName evidence="1">Uncharacterized protein</fullName>
    </submittedName>
</protein>
<proteinExistence type="predicted"/>
<dbReference type="EMBL" id="CM009307">
    <property type="protein sequence ID" value="PNS92955.1"/>
    <property type="molecule type" value="Genomic_DNA"/>
</dbReference>
<sequence>MACTLVLGFLVGRSFSCISLFWHLVWFFRLEDLEFSYSTRSYARRYVPSTSLLLRSTPQGFHFNLYLRFYAVYSILFNRILDFLNLEISFHFKFLNFSIFTAESNDSISLTRKLPRGLLHS</sequence>
<evidence type="ECO:0000313" key="1">
    <source>
        <dbReference type="EMBL" id="PNS92955.1"/>
    </source>
</evidence>